<evidence type="ECO:0000313" key="2">
    <source>
        <dbReference type="Proteomes" id="UP000503339"/>
    </source>
</evidence>
<evidence type="ECO:0000313" key="1">
    <source>
        <dbReference type="EMBL" id="QKC75511.1"/>
    </source>
</evidence>
<proteinExistence type="predicted"/>
<reference evidence="1 2" key="1">
    <citation type="submission" date="2018-10" db="EMBL/GenBank/DDBJ databases">
        <authorList>
            <person name="Perry B.J."/>
            <person name="Sullivan J.T."/>
            <person name="Murphy R.J.T."/>
            <person name="Ramsay J.P."/>
            <person name="Ronson C.W."/>
        </authorList>
    </citation>
    <scope>NUCLEOTIDE SEQUENCE [LARGE SCALE GENOMIC DNA]</scope>
    <source>
        <strain evidence="1 2">NZP2014</strain>
    </source>
</reference>
<protein>
    <submittedName>
        <fullName evidence="1">Uncharacterized protein</fullName>
    </submittedName>
</protein>
<organism evidence="1 2">
    <name type="scientific">Mesorhizobium erdmanii</name>
    <dbReference type="NCBI Taxonomy" id="1777866"/>
    <lineage>
        <taxon>Bacteria</taxon>
        <taxon>Pseudomonadati</taxon>
        <taxon>Pseudomonadota</taxon>
        <taxon>Alphaproteobacteria</taxon>
        <taxon>Hyphomicrobiales</taxon>
        <taxon>Phyllobacteriaceae</taxon>
        <taxon>Mesorhizobium</taxon>
    </lineage>
</organism>
<dbReference type="Proteomes" id="UP000503339">
    <property type="component" value="Chromosome"/>
</dbReference>
<accession>A0A6M7UE32</accession>
<name>A0A6M7UE32_9HYPH</name>
<dbReference type="KEGG" id="merd:EB233_08085"/>
<keyword evidence="2" id="KW-1185">Reference proteome</keyword>
<gene>
    <name evidence="1" type="ORF">EB233_08085</name>
</gene>
<dbReference type="AlphaFoldDB" id="A0A6M7UE32"/>
<sequence length="61" mass="6801">MFAEFGARLYLGLAQAIQIGPDDSSTGYRQQVIPLFIRNNADKILEVAPEIDEQTCERVGM</sequence>
<dbReference type="EMBL" id="CP033361">
    <property type="protein sequence ID" value="QKC75511.1"/>
    <property type="molecule type" value="Genomic_DNA"/>
</dbReference>